<evidence type="ECO:0000313" key="3">
    <source>
        <dbReference type="Proteomes" id="UP000198876"/>
    </source>
</evidence>
<sequence length="69" mass="7278">MNSGLRRLAFVLYGGWLFVTVLLVGAHASFAPRLDVLPWTALAGAGVLTVVGAAGLGERAVRLVQSWVE</sequence>
<dbReference type="Proteomes" id="UP000198876">
    <property type="component" value="Unassembled WGS sequence"/>
</dbReference>
<feature type="transmembrane region" description="Helical" evidence="1">
    <location>
        <begin position="38"/>
        <end position="57"/>
    </location>
</feature>
<protein>
    <submittedName>
        <fullName evidence="2">Uncharacterized protein</fullName>
    </submittedName>
</protein>
<keyword evidence="1" id="KW-0812">Transmembrane</keyword>
<keyword evidence="1" id="KW-1133">Transmembrane helix</keyword>
<evidence type="ECO:0000313" key="2">
    <source>
        <dbReference type="EMBL" id="SFG57583.1"/>
    </source>
</evidence>
<accession>A0A1I2SY91</accession>
<reference evidence="3" key="1">
    <citation type="submission" date="2016-10" db="EMBL/GenBank/DDBJ databases">
        <authorList>
            <person name="Varghese N."/>
            <person name="Submissions S."/>
        </authorList>
    </citation>
    <scope>NUCLEOTIDE SEQUENCE [LARGE SCALE GENOMIC DNA]</scope>
    <source>
        <strain evidence="3">CGMCC 1.7739</strain>
    </source>
</reference>
<proteinExistence type="predicted"/>
<name>A0A1I2SY91_9EURY</name>
<gene>
    <name evidence="2" type="ORF">SAMN04488063_2469</name>
</gene>
<dbReference type="OrthoDB" id="380283at2157"/>
<organism evidence="2 3">
    <name type="scientific">Halopelagius inordinatus</name>
    <dbReference type="NCBI Taxonomy" id="553467"/>
    <lineage>
        <taxon>Archaea</taxon>
        <taxon>Methanobacteriati</taxon>
        <taxon>Methanobacteriota</taxon>
        <taxon>Stenosarchaea group</taxon>
        <taxon>Halobacteria</taxon>
        <taxon>Halobacteriales</taxon>
        <taxon>Haloferacaceae</taxon>
    </lineage>
</organism>
<dbReference type="AlphaFoldDB" id="A0A1I2SY91"/>
<keyword evidence="3" id="KW-1185">Reference proteome</keyword>
<dbReference type="RefSeq" id="WP_092892587.1">
    <property type="nucleotide sequence ID" value="NZ_FOOQ01000002.1"/>
</dbReference>
<evidence type="ECO:0000256" key="1">
    <source>
        <dbReference type="SAM" id="Phobius"/>
    </source>
</evidence>
<dbReference type="EMBL" id="FOOQ01000002">
    <property type="protein sequence ID" value="SFG57583.1"/>
    <property type="molecule type" value="Genomic_DNA"/>
</dbReference>
<keyword evidence="1" id="KW-0472">Membrane</keyword>